<dbReference type="CDD" id="cd06558">
    <property type="entry name" value="crotonase-like"/>
    <property type="match status" value="1"/>
</dbReference>
<evidence type="ECO:0000256" key="3">
    <source>
        <dbReference type="ARBA" id="ARBA00023268"/>
    </source>
</evidence>
<organism evidence="4 5">
    <name type="scientific">Pseudotabrizicola sediminis</name>
    <dbReference type="NCBI Taxonomy" id="2486418"/>
    <lineage>
        <taxon>Bacteria</taxon>
        <taxon>Pseudomonadati</taxon>
        <taxon>Pseudomonadota</taxon>
        <taxon>Alphaproteobacteria</taxon>
        <taxon>Rhodobacterales</taxon>
        <taxon>Paracoccaceae</taxon>
        <taxon>Pseudotabrizicola</taxon>
    </lineage>
</organism>
<name>A0ABY2KNF1_9RHOB</name>
<dbReference type="InterPro" id="IPR008927">
    <property type="entry name" value="6-PGluconate_DH-like_C_sf"/>
</dbReference>
<dbReference type="SUPFAM" id="SSF52096">
    <property type="entry name" value="ClpP/crotonase"/>
    <property type="match status" value="1"/>
</dbReference>
<evidence type="ECO:0000256" key="1">
    <source>
        <dbReference type="ARBA" id="ARBA00023235"/>
    </source>
</evidence>
<gene>
    <name evidence="4" type="ORF">EEB11_11175</name>
</gene>
<dbReference type="InterPro" id="IPR029045">
    <property type="entry name" value="ClpP/crotonase-like_dom_sf"/>
</dbReference>
<keyword evidence="3" id="KW-0511">Multifunctional enzyme</keyword>
<dbReference type="Proteomes" id="UP000297741">
    <property type="component" value="Unassembled WGS sequence"/>
</dbReference>
<dbReference type="Pfam" id="PF00378">
    <property type="entry name" value="ECH_1"/>
    <property type="match status" value="1"/>
</dbReference>
<dbReference type="PANTHER" id="PTHR23309">
    <property type="entry name" value="3-HYDROXYACYL-COA DEHYROGENASE"/>
    <property type="match status" value="1"/>
</dbReference>
<accession>A0ABY2KNF1</accession>
<sequence length="621" mass="62872">MNSALTPLRVARHCKTGAGEKGGALANGVDVTVSGGVADICLIRQSGGGWLDAAQRAALMSALGAVGADARAILLRADDRVLAAHADAGPDLPDADDAAAPSLASLCLAIETSPVPVVLLLEGLVTGAAAEIALAAQVRLATPAARVAFPAVRLGRISGAGGTQRLPRLIGAENALRLLTSGKPVAAPDALIIGLVDHVIDDATAEAAFATAMGLIQTQAMPLRPAPDGRAFLAAVRKARSDAAPGSLAMALADCAEAALLLPPEQGYAFEAALALERDALPQTAALAHLLRAERLAAKTPEPLHDVTPDPVQRPALVGASPQLSALALMTLARGLPVTVLEPDRARLVPMLQTIAQRQEAAVQAGTLSAAQRDADWARLRPVVDATGLDQADLVVGGADTPPPALGDAVVLLMMGRADLPAGAFRLVLSGRVAELGLPASCPAAKAATALAFLRRIGQTVVLTGVQSPLGISGRLAAASGAALRALMVSGVAPEAVSAALTGFGMVSPALPKVETSAAPRDMAAEEIIRRWLGALANEGARLLASGLALSASDIDLVAVHGLGLPAASGGPLHRADQRGLMILRRDLRIWGTEAEVWVPVPALDTLVSAGRGFLGTVSQG</sequence>
<dbReference type="PANTHER" id="PTHR23309:SF49">
    <property type="entry name" value="PEROXISOMAL BIFUNCTIONAL ENZYME"/>
    <property type="match status" value="1"/>
</dbReference>
<dbReference type="Gene3D" id="3.90.226.10">
    <property type="entry name" value="2-enoyl-CoA Hydratase, Chain A, domain 1"/>
    <property type="match status" value="1"/>
</dbReference>
<protein>
    <recommendedName>
        <fullName evidence="6">3-hydroxyacyl-CoA dehydrogenase</fullName>
    </recommendedName>
</protein>
<comment type="caution">
    <text evidence="4">The sequence shown here is derived from an EMBL/GenBank/DDBJ whole genome shotgun (WGS) entry which is preliminary data.</text>
</comment>
<keyword evidence="1" id="KW-0413">Isomerase</keyword>
<keyword evidence="5" id="KW-1185">Reference proteome</keyword>
<evidence type="ECO:0000313" key="5">
    <source>
        <dbReference type="Proteomes" id="UP000297741"/>
    </source>
</evidence>
<evidence type="ECO:0000313" key="4">
    <source>
        <dbReference type="EMBL" id="TGD42843.1"/>
    </source>
</evidence>
<dbReference type="Gene3D" id="1.10.1040.50">
    <property type="match status" value="1"/>
</dbReference>
<keyword evidence="2" id="KW-0456">Lyase</keyword>
<dbReference type="SUPFAM" id="SSF48179">
    <property type="entry name" value="6-phosphogluconate dehydrogenase C-terminal domain-like"/>
    <property type="match status" value="1"/>
</dbReference>
<evidence type="ECO:0008006" key="6">
    <source>
        <dbReference type="Google" id="ProtNLM"/>
    </source>
</evidence>
<reference evidence="4 5" key="1">
    <citation type="submission" date="2018-11" db="EMBL/GenBank/DDBJ databases">
        <title>Tabrizicola sp. isolated from sediment of alpine lake.</title>
        <authorList>
            <person name="Liu Z."/>
        </authorList>
    </citation>
    <scope>NUCLEOTIDE SEQUENCE [LARGE SCALE GENOMIC DNA]</scope>
    <source>
        <strain evidence="4 5">DRYC-M-16</strain>
    </source>
</reference>
<proteinExistence type="predicted"/>
<dbReference type="EMBL" id="RPEM01000007">
    <property type="protein sequence ID" value="TGD42843.1"/>
    <property type="molecule type" value="Genomic_DNA"/>
</dbReference>
<dbReference type="InterPro" id="IPR001753">
    <property type="entry name" value="Enoyl-CoA_hydra/iso"/>
</dbReference>
<evidence type="ECO:0000256" key="2">
    <source>
        <dbReference type="ARBA" id="ARBA00023239"/>
    </source>
</evidence>